<keyword evidence="1" id="KW-0472">Membrane</keyword>
<evidence type="ECO:0000256" key="1">
    <source>
        <dbReference type="SAM" id="Phobius"/>
    </source>
</evidence>
<dbReference type="AlphaFoldDB" id="A0A250XTZ5"/>
<keyword evidence="1" id="KW-1133">Transmembrane helix</keyword>
<reference evidence="2 3" key="1">
    <citation type="submission" date="2017-08" db="EMBL/GenBank/DDBJ databases">
        <title>Acidophilic green algal genome provides insights into adaptation to an acidic environment.</title>
        <authorList>
            <person name="Hirooka S."/>
            <person name="Hirose Y."/>
            <person name="Kanesaki Y."/>
            <person name="Higuchi S."/>
            <person name="Fujiwara T."/>
            <person name="Onuma R."/>
            <person name="Era A."/>
            <person name="Ohbayashi R."/>
            <person name="Uzuka A."/>
            <person name="Nozaki H."/>
            <person name="Yoshikawa H."/>
            <person name="Miyagishima S.Y."/>
        </authorList>
    </citation>
    <scope>NUCLEOTIDE SEQUENCE [LARGE SCALE GENOMIC DNA]</scope>
    <source>
        <strain evidence="2 3">NIES-2499</strain>
    </source>
</reference>
<accession>A0A250XTZ5</accession>
<gene>
    <name evidence="2" type="ORF">CEUSTIGMA_g13859.t1</name>
</gene>
<keyword evidence="3" id="KW-1185">Reference proteome</keyword>
<dbReference type="Gene3D" id="1.25.70.10">
    <property type="entry name" value="Transcription termination factor 3, mitochondrial"/>
    <property type="match status" value="1"/>
</dbReference>
<keyword evidence="1" id="KW-0812">Transmembrane</keyword>
<protein>
    <submittedName>
        <fullName evidence="2">Uncharacterized protein</fullName>
    </submittedName>
</protein>
<evidence type="ECO:0000313" key="2">
    <source>
        <dbReference type="EMBL" id="GAX86449.1"/>
    </source>
</evidence>
<dbReference type="Proteomes" id="UP000232323">
    <property type="component" value="Unassembled WGS sequence"/>
</dbReference>
<feature type="transmembrane region" description="Helical" evidence="1">
    <location>
        <begin position="12"/>
        <end position="31"/>
    </location>
</feature>
<proteinExistence type="predicted"/>
<organism evidence="2 3">
    <name type="scientific">Chlamydomonas eustigma</name>
    <dbReference type="NCBI Taxonomy" id="1157962"/>
    <lineage>
        <taxon>Eukaryota</taxon>
        <taxon>Viridiplantae</taxon>
        <taxon>Chlorophyta</taxon>
        <taxon>core chlorophytes</taxon>
        <taxon>Chlorophyceae</taxon>
        <taxon>CS clade</taxon>
        <taxon>Chlamydomonadales</taxon>
        <taxon>Chlamydomonadaceae</taxon>
        <taxon>Chlamydomonas</taxon>
    </lineage>
</organism>
<evidence type="ECO:0000313" key="3">
    <source>
        <dbReference type="Proteomes" id="UP000232323"/>
    </source>
</evidence>
<dbReference type="EMBL" id="BEGY01000309">
    <property type="protein sequence ID" value="GAX86449.1"/>
    <property type="molecule type" value="Genomic_DNA"/>
</dbReference>
<dbReference type="InterPro" id="IPR038538">
    <property type="entry name" value="MTERF_sf"/>
</dbReference>
<sequence>MNLSLRSMSVFIEMNAVISFNALMFVGLSFVSSTCKFLNRSACGKIKVKNDRCVYKVYCTERDFAFEEEIPRRQKLLGLSFDDVSGMAEVVQNCPALMQRDLKALNLKCTYIADQCGCPLSDVHNLVKLKPCLLIKSPSRVVAHLQATARLLQVPLNVIVKQAAINPELIEVLDDGRMAKLSSRTLKALFS</sequence>
<name>A0A250XTZ5_9CHLO</name>
<comment type="caution">
    <text evidence="2">The sequence shown here is derived from an EMBL/GenBank/DDBJ whole genome shotgun (WGS) entry which is preliminary data.</text>
</comment>